<keyword evidence="1" id="KW-0812">Transmembrane</keyword>
<keyword evidence="1" id="KW-0472">Membrane</keyword>
<accession>A0A0G0JQZ0</accession>
<reference evidence="2 3" key="1">
    <citation type="journal article" date="2015" name="Nature">
        <title>rRNA introns, odd ribosomes, and small enigmatic genomes across a large radiation of phyla.</title>
        <authorList>
            <person name="Brown C.T."/>
            <person name="Hug L.A."/>
            <person name="Thomas B.C."/>
            <person name="Sharon I."/>
            <person name="Castelle C.J."/>
            <person name="Singh A."/>
            <person name="Wilkins M.J."/>
            <person name="Williams K.H."/>
            <person name="Banfield J.F."/>
        </authorList>
    </citation>
    <scope>NUCLEOTIDE SEQUENCE [LARGE SCALE GENOMIC DNA]</scope>
</reference>
<evidence type="ECO:0000313" key="2">
    <source>
        <dbReference type="EMBL" id="KKQ70003.1"/>
    </source>
</evidence>
<evidence type="ECO:0000313" key="3">
    <source>
        <dbReference type="Proteomes" id="UP000034022"/>
    </source>
</evidence>
<protein>
    <submittedName>
        <fullName evidence="2">Uncharacterized protein</fullName>
    </submittedName>
</protein>
<evidence type="ECO:0000256" key="1">
    <source>
        <dbReference type="SAM" id="Phobius"/>
    </source>
</evidence>
<name>A0A0G0JQZ0_9BACT</name>
<comment type="caution">
    <text evidence="2">The sequence shown here is derived from an EMBL/GenBank/DDBJ whole genome shotgun (WGS) entry which is preliminary data.</text>
</comment>
<keyword evidence="1" id="KW-1133">Transmembrane helix</keyword>
<gene>
    <name evidence="2" type="ORF">US91_C0007G0013</name>
</gene>
<dbReference type="EMBL" id="LBUU01000007">
    <property type="protein sequence ID" value="KKQ70003.1"/>
    <property type="molecule type" value="Genomic_DNA"/>
</dbReference>
<dbReference type="AlphaFoldDB" id="A0A0G0JQZ0"/>
<dbReference type="Proteomes" id="UP000034022">
    <property type="component" value="Unassembled WGS sequence"/>
</dbReference>
<proteinExistence type="predicted"/>
<feature type="transmembrane region" description="Helical" evidence="1">
    <location>
        <begin position="12"/>
        <end position="30"/>
    </location>
</feature>
<organism evidence="2 3">
    <name type="scientific">Candidatus Falkowbacteria bacterium GW2011_GWE1_38_31</name>
    <dbReference type="NCBI Taxonomy" id="1618638"/>
    <lineage>
        <taxon>Bacteria</taxon>
        <taxon>Candidatus Falkowiibacteriota</taxon>
    </lineage>
</organism>
<sequence>MFMLKKKKIKILVGVILFFCIFFIYKTFFYHEKIVKIITCEEQFDNFDDALKKVEIYNYRKDFENASSTITGANIAWQEFLKMNQAGKCVIFQSDTNLAKKLFVITESISKAHEIAQEKSFESACQLALTARADLLKLKKDNSAYDISLELFDFFIEIDKLEKVEKKAEVMSILPDLKYKFTGLKQYNPNDNFLRIISEMEKNIGYLDKFLDGPDFQKAKSDLSDLFWEIYYEY</sequence>